<keyword evidence="1" id="KW-0472">Membrane</keyword>
<proteinExistence type="predicted"/>
<sequence length="112" mass="12972">MENTWSIVILFGLAVVMSFSFLANFKAKISLGFLACWLLFSTFLFWERNHFLIYPISSEVFLFILAASAFVAGVTFELTSVLPKAFRGEYKGNEQEEREDIIYEWEVPPQKK</sequence>
<protein>
    <submittedName>
        <fullName evidence="2">Uncharacterized protein</fullName>
    </submittedName>
</protein>
<evidence type="ECO:0000313" key="3">
    <source>
        <dbReference type="Proteomes" id="UP000179003"/>
    </source>
</evidence>
<keyword evidence="1" id="KW-0812">Transmembrane</keyword>
<name>A0A1F5EJ98_9BACT</name>
<feature type="transmembrane region" description="Helical" evidence="1">
    <location>
        <begin position="29"/>
        <end position="46"/>
    </location>
</feature>
<gene>
    <name evidence="2" type="ORF">A2442_03190</name>
</gene>
<evidence type="ECO:0000313" key="2">
    <source>
        <dbReference type="EMBL" id="OGD67482.1"/>
    </source>
</evidence>
<keyword evidence="1" id="KW-1133">Transmembrane helix</keyword>
<dbReference type="STRING" id="1797582.A2442_03190"/>
<reference evidence="2 3" key="1">
    <citation type="journal article" date="2016" name="Nat. Commun.">
        <title>Thousands of microbial genomes shed light on interconnected biogeochemical processes in an aquifer system.</title>
        <authorList>
            <person name="Anantharaman K."/>
            <person name="Brown C.T."/>
            <person name="Hug L.A."/>
            <person name="Sharon I."/>
            <person name="Castelle C.J."/>
            <person name="Probst A.J."/>
            <person name="Thomas B.C."/>
            <person name="Singh A."/>
            <person name="Wilkins M.J."/>
            <person name="Karaoz U."/>
            <person name="Brodie E.L."/>
            <person name="Williams K.H."/>
            <person name="Hubbard S.S."/>
            <person name="Banfield J.F."/>
        </authorList>
    </citation>
    <scope>NUCLEOTIDE SEQUENCE [LARGE SCALE GENOMIC DNA]</scope>
</reference>
<feature type="transmembrane region" description="Helical" evidence="1">
    <location>
        <begin position="52"/>
        <end position="76"/>
    </location>
</feature>
<evidence type="ECO:0000256" key="1">
    <source>
        <dbReference type="SAM" id="Phobius"/>
    </source>
</evidence>
<dbReference type="EMBL" id="MFAE01000005">
    <property type="protein sequence ID" value="OGD67482.1"/>
    <property type="molecule type" value="Genomic_DNA"/>
</dbReference>
<feature type="transmembrane region" description="Helical" evidence="1">
    <location>
        <begin position="6"/>
        <end position="22"/>
    </location>
</feature>
<organism evidence="2 3">
    <name type="scientific">Candidatus Campbellbacteria bacterium RIFOXYC2_FULL_35_25</name>
    <dbReference type="NCBI Taxonomy" id="1797582"/>
    <lineage>
        <taxon>Bacteria</taxon>
        <taxon>Candidatus Campbelliibacteriota</taxon>
    </lineage>
</organism>
<dbReference type="Proteomes" id="UP000179003">
    <property type="component" value="Unassembled WGS sequence"/>
</dbReference>
<dbReference type="AlphaFoldDB" id="A0A1F5EJ98"/>
<accession>A0A1F5EJ98</accession>
<comment type="caution">
    <text evidence="2">The sequence shown here is derived from an EMBL/GenBank/DDBJ whole genome shotgun (WGS) entry which is preliminary data.</text>
</comment>